<keyword evidence="4" id="KW-0812">Transmembrane</keyword>
<evidence type="ECO:0000256" key="1">
    <source>
        <dbReference type="ARBA" id="ARBA00004571"/>
    </source>
</evidence>
<feature type="chain" id="PRO_5031338684" description="TonB-dependent transporter Oar-like beta-barrel domain-containing protein" evidence="7">
    <location>
        <begin position="33"/>
        <end position="1177"/>
    </location>
</feature>
<dbReference type="GO" id="GO:0009279">
    <property type="term" value="C:cell outer membrane"/>
    <property type="evidence" value="ECO:0007669"/>
    <property type="project" value="UniProtKB-SubCell"/>
</dbReference>
<evidence type="ECO:0000259" key="8">
    <source>
        <dbReference type="Pfam" id="PF25183"/>
    </source>
</evidence>
<keyword evidence="3" id="KW-1134">Transmembrane beta strand</keyword>
<dbReference type="GO" id="GO:0015344">
    <property type="term" value="F:siderophore uptake transmembrane transporter activity"/>
    <property type="evidence" value="ECO:0007669"/>
    <property type="project" value="TreeGrafter"/>
</dbReference>
<dbReference type="RefSeq" id="WP_184255381.1">
    <property type="nucleotide sequence ID" value="NZ_JACHIO010000008.1"/>
</dbReference>
<dbReference type="Proteomes" id="UP000584867">
    <property type="component" value="Unassembled WGS sequence"/>
</dbReference>
<name>A0A7W7ZRB9_9BACT</name>
<dbReference type="AlphaFoldDB" id="A0A7W7ZRB9"/>
<evidence type="ECO:0000256" key="4">
    <source>
        <dbReference type="ARBA" id="ARBA00022692"/>
    </source>
</evidence>
<comment type="subcellular location">
    <subcellularLocation>
        <location evidence="1">Cell outer membrane</location>
        <topology evidence="1">Multi-pass membrane protein</topology>
    </subcellularLocation>
</comment>
<dbReference type="InterPro" id="IPR039426">
    <property type="entry name" value="TonB-dep_rcpt-like"/>
</dbReference>
<dbReference type="SUPFAM" id="SSF49464">
    <property type="entry name" value="Carboxypeptidase regulatory domain-like"/>
    <property type="match status" value="1"/>
</dbReference>
<evidence type="ECO:0000256" key="2">
    <source>
        <dbReference type="ARBA" id="ARBA00022448"/>
    </source>
</evidence>
<evidence type="ECO:0000313" key="10">
    <source>
        <dbReference type="Proteomes" id="UP000584867"/>
    </source>
</evidence>
<proteinExistence type="predicted"/>
<reference evidence="9 10" key="1">
    <citation type="submission" date="2020-08" db="EMBL/GenBank/DDBJ databases">
        <title>Genomic Encyclopedia of Type Strains, Phase IV (KMG-V): Genome sequencing to study the core and pangenomes of soil and plant-associated prokaryotes.</title>
        <authorList>
            <person name="Whitman W."/>
        </authorList>
    </citation>
    <scope>NUCLEOTIDE SEQUENCE [LARGE SCALE GENOMIC DNA]</scope>
    <source>
        <strain evidence="9 10">X5P3</strain>
    </source>
</reference>
<dbReference type="Gene3D" id="2.40.170.20">
    <property type="entry name" value="TonB-dependent receptor, beta-barrel domain"/>
    <property type="match status" value="1"/>
</dbReference>
<sequence length="1177" mass="125877">MQGNFGSSSTGKIIFRALLVICLLAGWSGLQAQTDTGRITGSATDPSGAAIPGAAITVTNLQNNAVRVVTSGGDGNFTVNALLPGKYRVEVKANGFSSVVQSFSLDVSQVQELDFKLTVGATSTTVEVTDAAPIVQTQSSETGTVINDRQLTDLPLNGRNFTQLALLVPGVTRGAYGNQASGTASNTETLRYNDTGGASLSANGLRPQANNFILDGLDNNEALVNTINFFPPVEAMSEFRVTNSLAPAEFGRAGGVIIQAAIKSGTNQFHGSAFAFYRDIALGGASENYFSPDIPEAHFHRNQFGASIGGPILKNNLFLFFDYQGLREAIPNGGATINTVPTAKMESGDFSELLGSGLTSVPYNGLGSFDPTGCTNFTTVHGVKVNSTSALNASVDNGAIFDPLTCAQFGTLAAPNVIPTNRLNSVGLAYLKAFPAPNRAPTSNVLDNYAHQSQIVNQYNDFDARLDYHLKSRDVMFVRYSYGQDNDNKTITVVGVPSGFGAGENNTHPRGIATGETHIFTPNLVNEFRFGYSRPFYGYIPPFEGEPFSQNLGIVNANRNSLLGGGALIGGNNTNLSYTGDGGAYEVPQHSYQYLDTVSLNLGKHALKFGGNVLFRHVDFTQGNNAKGFFNYQGTGSDYTGFDTAEVLAGFVNTYTLGNSSGFFDTRTYEMGYFVQDDWKVIPRLTLNIGLRYDLYNFPYEVNNQQSNFNIATGELDVAGKNGNSRSLINTPKTNFAPRLGFAWDAYGNGKTALRGGFGIYYFLDRGGVSNELNNNPDFNGSSAYSDYAGYRITLSGQTSTMMPNTSTPGPYAVNNSTLATTPLPAPGNVINEAAPTNANVISYPVNSHIPAIQQYNLSLQQQIANNTTVTISYVGTKSDHLLASLNYSGPQLGTGTQFFHAQGLNVTENLFEGASHYNGLQTSLNRRLSNGLQVTAAYTWSHNTDNVPDAYAGGNQSPVPITAAGPQLRMNHGNADDDQRHAATFSALIEVPYGRGRRYGASINKGLNYLVGGWQFSPFVSIGSGTPFDIVAPGSPTDSVIVRPDLVGIPHTGLIKNFSNVTGSGFTYLNKSAFAAPPLNTAGVYSRVGTVGRNQFYGPGYNTTGLSVFKDIPIAGRVTSQLRGQAYNLFNHPQFGNPVADYSNSNLIDAVDSNVTINTVRFRSAREVELAYRVTF</sequence>
<accession>A0A7W7ZRB9</accession>
<evidence type="ECO:0000256" key="7">
    <source>
        <dbReference type="SAM" id="SignalP"/>
    </source>
</evidence>
<keyword evidence="5" id="KW-0472">Membrane</keyword>
<feature type="signal peptide" evidence="7">
    <location>
        <begin position="1"/>
        <end position="32"/>
    </location>
</feature>
<keyword evidence="7" id="KW-0732">Signal</keyword>
<dbReference type="PANTHER" id="PTHR30069:SF46">
    <property type="entry name" value="OAR PROTEIN"/>
    <property type="match status" value="1"/>
</dbReference>
<comment type="caution">
    <text evidence="9">The sequence shown here is derived from an EMBL/GenBank/DDBJ whole genome shotgun (WGS) entry which is preliminary data.</text>
</comment>
<feature type="domain" description="TonB-dependent transporter Oar-like beta-barrel" evidence="8">
    <location>
        <begin position="262"/>
        <end position="1146"/>
    </location>
</feature>
<organism evidence="9 10">
    <name type="scientific">Granulicella mallensis</name>
    <dbReference type="NCBI Taxonomy" id="940614"/>
    <lineage>
        <taxon>Bacteria</taxon>
        <taxon>Pseudomonadati</taxon>
        <taxon>Acidobacteriota</taxon>
        <taxon>Terriglobia</taxon>
        <taxon>Terriglobales</taxon>
        <taxon>Acidobacteriaceae</taxon>
        <taxon>Granulicella</taxon>
    </lineage>
</organism>
<dbReference type="SUPFAM" id="SSF56935">
    <property type="entry name" value="Porins"/>
    <property type="match status" value="1"/>
</dbReference>
<dbReference type="PANTHER" id="PTHR30069">
    <property type="entry name" value="TONB-DEPENDENT OUTER MEMBRANE RECEPTOR"/>
    <property type="match status" value="1"/>
</dbReference>
<dbReference type="EMBL" id="JACHIO010000008">
    <property type="protein sequence ID" value="MBB5063881.1"/>
    <property type="molecule type" value="Genomic_DNA"/>
</dbReference>
<dbReference type="InterPro" id="IPR057601">
    <property type="entry name" value="Oar-like_b-barrel"/>
</dbReference>
<dbReference type="Gene3D" id="2.60.40.1120">
    <property type="entry name" value="Carboxypeptidase-like, regulatory domain"/>
    <property type="match status" value="1"/>
</dbReference>
<dbReference type="Pfam" id="PF13620">
    <property type="entry name" value="CarboxypepD_reg"/>
    <property type="match status" value="1"/>
</dbReference>
<evidence type="ECO:0000256" key="6">
    <source>
        <dbReference type="ARBA" id="ARBA00023237"/>
    </source>
</evidence>
<dbReference type="InterPro" id="IPR008969">
    <property type="entry name" value="CarboxyPept-like_regulatory"/>
</dbReference>
<protein>
    <recommendedName>
        <fullName evidence="8">TonB-dependent transporter Oar-like beta-barrel domain-containing protein</fullName>
    </recommendedName>
</protein>
<keyword evidence="2" id="KW-0813">Transport</keyword>
<dbReference type="GO" id="GO:0044718">
    <property type="term" value="P:siderophore transmembrane transport"/>
    <property type="evidence" value="ECO:0007669"/>
    <property type="project" value="TreeGrafter"/>
</dbReference>
<keyword evidence="6" id="KW-0998">Cell outer membrane</keyword>
<evidence type="ECO:0000256" key="5">
    <source>
        <dbReference type="ARBA" id="ARBA00023136"/>
    </source>
</evidence>
<gene>
    <name evidence="9" type="ORF">HDF15_002229</name>
</gene>
<evidence type="ECO:0000256" key="3">
    <source>
        <dbReference type="ARBA" id="ARBA00022452"/>
    </source>
</evidence>
<dbReference type="Pfam" id="PF25183">
    <property type="entry name" value="OMP_b-brl_4"/>
    <property type="match status" value="1"/>
</dbReference>
<evidence type="ECO:0000313" key="9">
    <source>
        <dbReference type="EMBL" id="MBB5063881.1"/>
    </source>
</evidence>
<dbReference type="InterPro" id="IPR036942">
    <property type="entry name" value="Beta-barrel_TonB_sf"/>
</dbReference>